<name>A0A3M8DAT0_9BACL</name>
<proteinExistence type="predicted"/>
<dbReference type="OrthoDB" id="2472460at2"/>
<organism evidence="1 2">
    <name type="scientific">Brevibacillus fluminis</name>
    <dbReference type="NCBI Taxonomy" id="511487"/>
    <lineage>
        <taxon>Bacteria</taxon>
        <taxon>Bacillati</taxon>
        <taxon>Bacillota</taxon>
        <taxon>Bacilli</taxon>
        <taxon>Bacillales</taxon>
        <taxon>Paenibacillaceae</taxon>
        <taxon>Brevibacillus</taxon>
    </lineage>
</organism>
<dbReference type="AlphaFoldDB" id="A0A3M8DAT0"/>
<sequence>MDIQTHAELIRILESEFVGAQAQFIFTQWDTDGEDEEESTFAARLLKVSLSDNEFEEKDLLLTLENEAGEELELLMELPSVEEDLGSFADGRLSLYGTEAELVLQK</sequence>
<dbReference type="Proteomes" id="UP000271031">
    <property type="component" value="Unassembled WGS sequence"/>
</dbReference>
<evidence type="ECO:0000313" key="1">
    <source>
        <dbReference type="EMBL" id="RNB85078.1"/>
    </source>
</evidence>
<reference evidence="1 2" key="1">
    <citation type="submission" date="2018-10" db="EMBL/GenBank/DDBJ databases">
        <title>Phylogenomics of Brevibacillus.</title>
        <authorList>
            <person name="Dunlap C."/>
        </authorList>
    </citation>
    <scope>NUCLEOTIDE SEQUENCE [LARGE SCALE GENOMIC DNA]</scope>
    <source>
        <strain evidence="1 2">JCM 15716</strain>
    </source>
</reference>
<gene>
    <name evidence="1" type="ORF">EDM56_19400</name>
</gene>
<accession>A0A3M8DAT0</accession>
<protein>
    <submittedName>
        <fullName evidence="1">Uncharacterized protein</fullName>
    </submittedName>
</protein>
<comment type="caution">
    <text evidence="1">The sequence shown here is derived from an EMBL/GenBank/DDBJ whole genome shotgun (WGS) entry which is preliminary data.</text>
</comment>
<evidence type="ECO:0000313" key="2">
    <source>
        <dbReference type="Proteomes" id="UP000271031"/>
    </source>
</evidence>
<dbReference type="EMBL" id="RHHQ01000015">
    <property type="protein sequence ID" value="RNB85078.1"/>
    <property type="molecule type" value="Genomic_DNA"/>
</dbReference>
<dbReference type="RefSeq" id="WP_122919563.1">
    <property type="nucleotide sequence ID" value="NZ_RHHQ01000015.1"/>
</dbReference>
<keyword evidence="2" id="KW-1185">Reference proteome</keyword>